<dbReference type="Proteomes" id="UP000662814">
    <property type="component" value="Chromosome"/>
</dbReference>
<dbReference type="InterPro" id="IPR002716">
    <property type="entry name" value="PIN_dom"/>
</dbReference>
<comment type="cofactor">
    <cofactor evidence="6">
        <name>Mg(2+)</name>
        <dbReference type="ChEBI" id="CHEBI:18420"/>
    </cofactor>
</comment>
<feature type="domain" description="PIN" evidence="7">
    <location>
        <begin position="7"/>
        <end position="128"/>
    </location>
</feature>
<evidence type="ECO:0000256" key="6">
    <source>
        <dbReference type="HAMAP-Rule" id="MF_00265"/>
    </source>
</evidence>
<feature type="binding site" evidence="6">
    <location>
        <position position="12"/>
    </location>
    <ligand>
        <name>Mg(2+)</name>
        <dbReference type="ChEBI" id="CHEBI:18420"/>
    </ligand>
</feature>
<name>A0ABX6YKI7_9MICO</name>
<organism evidence="8 9">
    <name type="scientific">Paramicrobacterium chengjingii</name>
    <dbReference type="NCBI Taxonomy" id="2769067"/>
    <lineage>
        <taxon>Bacteria</taxon>
        <taxon>Bacillati</taxon>
        <taxon>Actinomycetota</taxon>
        <taxon>Actinomycetes</taxon>
        <taxon>Micrococcales</taxon>
        <taxon>Microbacteriaceae</taxon>
        <taxon>Paramicrobacterium</taxon>
    </lineage>
</organism>
<dbReference type="InterPro" id="IPR022907">
    <property type="entry name" value="VapC_family"/>
</dbReference>
<accession>A0ABX6YKI7</accession>
<dbReference type="EC" id="3.1.-.-" evidence="6"/>
<evidence type="ECO:0000259" key="7">
    <source>
        <dbReference type="SMART" id="SM00670"/>
    </source>
</evidence>
<dbReference type="SMART" id="SM00670">
    <property type="entry name" value="PINc"/>
    <property type="match status" value="1"/>
</dbReference>
<evidence type="ECO:0000256" key="1">
    <source>
        <dbReference type="ARBA" id="ARBA00022649"/>
    </source>
</evidence>
<comment type="function">
    <text evidence="6">Toxic component of a toxin-antitoxin (TA) system. An RNase.</text>
</comment>
<dbReference type="Gene3D" id="3.40.50.1010">
    <property type="entry name" value="5'-nuclease"/>
    <property type="match status" value="1"/>
</dbReference>
<keyword evidence="3 6" id="KW-0479">Metal-binding</keyword>
<dbReference type="PANTHER" id="PTHR38826">
    <property type="entry name" value="RIBONUCLEASE VAPC13"/>
    <property type="match status" value="1"/>
</dbReference>
<evidence type="ECO:0000313" key="8">
    <source>
        <dbReference type="EMBL" id="QPZ38865.1"/>
    </source>
</evidence>
<dbReference type="Pfam" id="PF01850">
    <property type="entry name" value="PIN"/>
    <property type="match status" value="1"/>
</dbReference>
<evidence type="ECO:0000256" key="2">
    <source>
        <dbReference type="ARBA" id="ARBA00022722"/>
    </source>
</evidence>
<reference evidence="8 9" key="1">
    <citation type="submission" date="2020-12" db="EMBL/GenBank/DDBJ databases">
        <title>Microbacterium sp. HY060.</title>
        <authorList>
            <person name="Zhou J."/>
        </authorList>
    </citation>
    <scope>NUCLEOTIDE SEQUENCE [LARGE SCALE GENOMIC DNA]</scope>
    <source>
        <strain evidence="8 9">HY60</strain>
    </source>
</reference>
<evidence type="ECO:0000256" key="5">
    <source>
        <dbReference type="ARBA" id="ARBA00022842"/>
    </source>
</evidence>
<keyword evidence="4 6" id="KW-0378">Hydrolase</keyword>
<evidence type="ECO:0000256" key="4">
    <source>
        <dbReference type="ARBA" id="ARBA00022801"/>
    </source>
</evidence>
<evidence type="ECO:0000256" key="3">
    <source>
        <dbReference type="ARBA" id="ARBA00022723"/>
    </source>
</evidence>
<dbReference type="RefSeq" id="WP_166985314.1">
    <property type="nucleotide sequence ID" value="NZ_CP061169.1"/>
</dbReference>
<gene>
    <name evidence="6" type="primary">vapC</name>
    <name evidence="8" type="ORF">HCR76_01795</name>
</gene>
<dbReference type="EMBL" id="CP061169">
    <property type="protein sequence ID" value="QPZ38865.1"/>
    <property type="molecule type" value="Genomic_DNA"/>
</dbReference>
<keyword evidence="5 6" id="KW-0460">Magnesium</keyword>
<keyword evidence="6" id="KW-0800">Toxin</keyword>
<evidence type="ECO:0000313" key="9">
    <source>
        <dbReference type="Proteomes" id="UP000662814"/>
    </source>
</evidence>
<protein>
    <recommendedName>
        <fullName evidence="6">Ribonuclease VapC</fullName>
        <shortName evidence="6">RNase VapC</shortName>
        <ecNumber evidence="6">3.1.-.-</ecNumber>
    </recommendedName>
    <alternativeName>
        <fullName evidence="6">Toxin VapC</fullName>
    </alternativeName>
</protein>
<dbReference type="PANTHER" id="PTHR38826:SF5">
    <property type="entry name" value="RIBONUCLEASE VAPC13"/>
    <property type="match status" value="1"/>
</dbReference>
<dbReference type="SUPFAM" id="SSF88723">
    <property type="entry name" value="PIN domain-like"/>
    <property type="match status" value="1"/>
</dbReference>
<feature type="binding site" evidence="6">
    <location>
        <position position="104"/>
    </location>
    <ligand>
        <name>Mg(2+)</name>
        <dbReference type="ChEBI" id="CHEBI:18420"/>
    </ligand>
</feature>
<comment type="similarity">
    <text evidence="6">Belongs to the PINc/VapC protein family.</text>
</comment>
<keyword evidence="1 6" id="KW-1277">Toxin-antitoxin system</keyword>
<keyword evidence="9" id="KW-1185">Reference proteome</keyword>
<proteinExistence type="inferred from homology"/>
<dbReference type="HAMAP" id="MF_00265">
    <property type="entry name" value="VapC_Nob1"/>
    <property type="match status" value="1"/>
</dbReference>
<dbReference type="InterPro" id="IPR052106">
    <property type="entry name" value="PINc/VapC_TA"/>
</dbReference>
<dbReference type="InterPro" id="IPR029060">
    <property type="entry name" value="PIN-like_dom_sf"/>
</dbReference>
<sequence length="140" mass="15614">MNPMDEHAVLVDANVVLHALGNDGGKADRCRVYLESLWEGRGRAYASREMLQEMVHHRMRRDSRELAVAAVRRVEPMFIVLNFDHEVLELARELIERTNVRGRDAVHAATALAYGIETIASSDPAFDGIPGLLRVDPLAA</sequence>
<keyword evidence="2 6" id="KW-0540">Nuclease</keyword>